<evidence type="ECO:0000256" key="9">
    <source>
        <dbReference type="SAM" id="MobiDB-lite"/>
    </source>
</evidence>
<evidence type="ECO:0000256" key="1">
    <source>
        <dbReference type="ARBA" id="ARBA00022723"/>
    </source>
</evidence>
<keyword evidence="2" id="KW-0677">Repeat</keyword>
<gene>
    <name evidence="11" type="ORF">QTO34_005463</name>
</gene>
<feature type="domain" description="C2H2-type" evidence="10">
    <location>
        <begin position="298"/>
        <end position="327"/>
    </location>
</feature>
<dbReference type="CDD" id="cd21578">
    <property type="entry name" value="KLF9_N"/>
    <property type="match status" value="1"/>
</dbReference>
<dbReference type="Gene3D" id="3.30.160.60">
    <property type="entry name" value="Classic Zinc Finger"/>
    <property type="match status" value="1"/>
</dbReference>
<evidence type="ECO:0000256" key="7">
    <source>
        <dbReference type="ARBA" id="ARBA00023163"/>
    </source>
</evidence>
<evidence type="ECO:0000256" key="8">
    <source>
        <dbReference type="PROSITE-ProRule" id="PRU00042"/>
    </source>
</evidence>
<feature type="region of interest" description="Disordered" evidence="9">
    <location>
        <begin position="100"/>
        <end position="139"/>
    </location>
</feature>
<dbReference type="GO" id="GO:0008270">
    <property type="term" value="F:zinc ion binding"/>
    <property type="evidence" value="ECO:0007669"/>
    <property type="project" value="UniProtKB-KW"/>
</dbReference>
<protein>
    <recommendedName>
        <fullName evidence="10">C2H2-type domain-containing protein</fullName>
    </recommendedName>
</protein>
<feature type="region of interest" description="Disordered" evidence="9">
    <location>
        <begin position="57"/>
        <end position="85"/>
    </location>
</feature>
<feature type="compositionally biased region" description="Basic and acidic residues" evidence="9">
    <location>
        <begin position="187"/>
        <end position="206"/>
    </location>
</feature>
<evidence type="ECO:0000313" key="12">
    <source>
        <dbReference type="Proteomes" id="UP001177744"/>
    </source>
</evidence>
<proteinExistence type="predicted"/>
<keyword evidence="12" id="KW-1185">Reference proteome</keyword>
<dbReference type="SUPFAM" id="SSF57667">
    <property type="entry name" value="beta-beta-alpha zinc fingers"/>
    <property type="match status" value="1"/>
</dbReference>
<dbReference type="GO" id="GO:0000981">
    <property type="term" value="F:DNA-binding transcription factor activity, RNA polymerase II-specific"/>
    <property type="evidence" value="ECO:0007669"/>
    <property type="project" value="TreeGrafter"/>
</dbReference>
<feature type="compositionally biased region" description="Basic residues" evidence="9">
    <location>
        <begin position="74"/>
        <end position="85"/>
    </location>
</feature>
<evidence type="ECO:0000256" key="2">
    <source>
        <dbReference type="ARBA" id="ARBA00022737"/>
    </source>
</evidence>
<keyword evidence="5" id="KW-0805">Transcription regulation</keyword>
<comment type="caution">
    <text evidence="11">The sequence shown here is derived from an EMBL/GenBank/DDBJ whole genome shotgun (WGS) entry which is preliminary data.</text>
</comment>
<evidence type="ECO:0000256" key="4">
    <source>
        <dbReference type="ARBA" id="ARBA00022833"/>
    </source>
</evidence>
<feature type="compositionally biased region" description="Basic and acidic residues" evidence="9">
    <location>
        <begin position="100"/>
        <end position="109"/>
    </location>
</feature>
<keyword evidence="4" id="KW-0862">Zinc</keyword>
<accession>A0AA40LJE4</accession>
<dbReference type="PANTHER" id="PTHR23235:SF132">
    <property type="entry name" value="KRUEPPEL-LIKE FACTOR 9"/>
    <property type="match status" value="1"/>
</dbReference>
<dbReference type="Proteomes" id="UP001177744">
    <property type="component" value="Unassembled WGS sequence"/>
</dbReference>
<feature type="compositionally biased region" description="Low complexity" evidence="9">
    <location>
        <begin position="110"/>
        <end position="128"/>
    </location>
</feature>
<keyword evidence="1" id="KW-0479">Metal-binding</keyword>
<dbReference type="EMBL" id="JAULJE010000015">
    <property type="protein sequence ID" value="KAK1334457.1"/>
    <property type="molecule type" value="Genomic_DNA"/>
</dbReference>
<dbReference type="PANTHER" id="PTHR23235">
    <property type="entry name" value="KRUEPPEL-LIKE TRANSCRIPTION FACTOR"/>
    <property type="match status" value="1"/>
</dbReference>
<feature type="region of interest" description="Disordered" evidence="9">
    <location>
        <begin position="179"/>
        <end position="206"/>
    </location>
</feature>
<feature type="region of interest" description="Disordered" evidence="9">
    <location>
        <begin position="235"/>
        <end position="295"/>
    </location>
</feature>
<dbReference type="FunFam" id="3.30.160.60:FF:000232">
    <property type="entry name" value="Krueppel-like factor 9"/>
    <property type="match status" value="1"/>
</dbReference>
<dbReference type="PROSITE" id="PS50157">
    <property type="entry name" value="ZINC_FINGER_C2H2_2"/>
    <property type="match status" value="1"/>
</dbReference>
<evidence type="ECO:0000256" key="6">
    <source>
        <dbReference type="ARBA" id="ARBA00023125"/>
    </source>
</evidence>
<dbReference type="SMART" id="SM00355">
    <property type="entry name" value="ZnF_C2H2"/>
    <property type="match status" value="1"/>
</dbReference>
<dbReference type="InterPro" id="IPR036236">
    <property type="entry name" value="Znf_C2H2_sf"/>
</dbReference>
<organism evidence="11 12">
    <name type="scientific">Cnephaeus nilssonii</name>
    <name type="common">Northern bat</name>
    <name type="synonym">Eptesicus nilssonii</name>
    <dbReference type="NCBI Taxonomy" id="3371016"/>
    <lineage>
        <taxon>Eukaryota</taxon>
        <taxon>Metazoa</taxon>
        <taxon>Chordata</taxon>
        <taxon>Craniata</taxon>
        <taxon>Vertebrata</taxon>
        <taxon>Euteleostomi</taxon>
        <taxon>Mammalia</taxon>
        <taxon>Eutheria</taxon>
        <taxon>Laurasiatheria</taxon>
        <taxon>Chiroptera</taxon>
        <taxon>Yangochiroptera</taxon>
        <taxon>Vespertilionidae</taxon>
        <taxon>Cnephaeus</taxon>
    </lineage>
</organism>
<keyword evidence="6" id="KW-0238">DNA-binding</keyword>
<sequence length="363" mass="39367">MGFCEIVTEQENAETGEAEEGVYRSCSFLSRRLGGVFGRINLRPPRVASFQGSRLGAVGAPVGGDRASAGQRGSQRRRRGGARHRGGCVRRRCRLRKDEGLRSPRRSCESEAPCAPAPLAAAPRSSSEGQGRVSRTAAATAKFDRAPPGLLSPCTMSSAAYMDFVAAQCLVSISNRAAVPEHGGAPDAERLRLPEREVTKEHGDPGDTWKDYCTLVTIAKSLLDLNKYRPIQTPSVCSDSLESPDEDMGSDSDVTTESGSSPSHSPEERQDPGGAPSPLSLLHPGVAAKGKHASEKRHKCPYSGCGKVYGKSSHLKAHYRVHTGKWPKTWEKRHSFHGWNLLRMTKDSFSCVPATFQGLPRWF</sequence>
<keyword evidence="7" id="KW-0804">Transcription</keyword>
<dbReference type="PROSITE" id="PS00028">
    <property type="entry name" value="ZINC_FINGER_C2H2_1"/>
    <property type="match status" value="1"/>
</dbReference>
<reference evidence="11" key="1">
    <citation type="submission" date="2023-06" db="EMBL/GenBank/DDBJ databases">
        <title>Reference genome for the Northern bat (Eptesicus nilssonii), a most northern bat species.</title>
        <authorList>
            <person name="Laine V.N."/>
            <person name="Pulliainen A.T."/>
            <person name="Lilley T.M."/>
        </authorList>
    </citation>
    <scope>NUCLEOTIDE SEQUENCE</scope>
    <source>
        <strain evidence="11">BLF_Eptnil</strain>
        <tissue evidence="11">Kidney</tissue>
    </source>
</reference>
<evidence type="ECO:0000313" key="11">
    <source>
        <dbReference type="EMBL" id="KAK1334457.1"/>
    </source>
</evidence>
<evidence type="ECO:0000256" key="5">
    <source>
        <dbReference type="ARBA" id="ARBA00023015"/>
    </source>
</evidence>
<name>A0AA40LJE4_CNENI</name>
<evidence type="ECO:0000256" key="3">
    <source>
        <dbReference type="ARBA" id="ARBA00022771"/>
    </source>
</evidence>
<dbReference type="GO" id="GO:0000978">
    <property type="term" value="F:RNA polymerase II cis-regulatory region sequence-specific DNA binding"/>
    <property type="evidence" value="ECO:0007669"/>
    <property type="project" value="TreeGrafter"/>
</dbReference>
<dbReference type="InterPro" id="IPR013087">
    <property type="entry name" value="Znf_C2H2_type"/>
</dbReference>
<keyword evidence="3 8" id="KW-0863">Zinc-finger</keyword>
<evidence type="ECO:0000259" key="10">
    <source>
        <dbReference type="PROSITE" id="PS50157"/>
    </source>
</evidence>
<dbReference type="AlphaFoldDB" id="A0AA40LJE4"/>